<gene>
    <name evidence="9" type="ordered locus">CAALFM_C205480CA</name>
    <name evidence="8" type="ordered locus">orf19.3577.1</name>
</gene>
<dbReference type="PANTHER" id="PTHR15590">
    <property type="entry name" value="CX9C MOTIF-CONTAINING PROTEIN 4"/>
    <property type="match status" value="1"/>
</dbReference>
<evidence type="ECO:0000256" key="5">
    <source>
        <dbReference type="ARBA" id="ARBA00023128"/>
    </source>
</evidence>
<dbReference type="GeneID" id="30515123"/>
<dbReference type="AlphaFoldDB" id="A0A1D8PHE3"/>
<evidence type="ECO:0000256" key="3">
    <source>
        <dbReference type="ARBA" id="ARBA00019406"/>
    </source>
</evidence>
<evidence type="ECO:0000313" key="8">
    <source>
        <dbReference type="CGD" id="CAL0000184059"/>
    </source>
</evidence>
<dbReference type="STRING" id="237561.A0A1D8PHE3"/>
<keyword evidence="5" id="KW-0496">Mitochondrion</keyword>
<dbReference type="SMR" id="A0A1D8PHE3"/>
<keyword evidence="10" id="KW-1185">Reference proteome</keyword>
<evidence type="ECO:0000256" key="1">
    <source>
        <dbReference type="ARBA" id="ARBA00004569"/>
    </source>
</evidence>
<protein>
    <recommendedName>
        <fullName evidence="3">Cx9C motif-containing protein 4, mitochondrial</fullName>
    </recommendedName>
</protein>
<dbReference type="InterPro" id="IPR009069">
    <property type="entry name" value="Cys_alpha_HP_mot_SF"/>
</dbReference>
<dbReference type="GO" id="GO:0005758">
    <property type="term" value="C:mitochondrial intermembrane space"/>
    <property type="evidence" value="ECO:0000318"/>
    <property type="project" value="GO_Central"/>
</dbReference>
<accession>A0A1D8PHE3</accession>
<organism evidence="9 10">
    <name type="scientific">Candida albicans (strain SC5314 / ATCC MYA-2876)</name>
    <name type="common">Yeast</name>
    <dbReference type="NCBI Taxonomy" id="237561"/>
    <lineage>
        <taxon>Eukaryota</taxon>
        <taxon>Fungi</taxon>
        <taxon>Dikarya</taxon>
        <taxon>Ascomycota</taxon>
        <taxon>Saccharomycotina</taxon>
        <taxon>Pichiomycetes</taxon>
        <taxon>Debaryomycetaceae</taxon>
        <taxon>Candida/Lodderomyces clade</taxon>
        <taxon>Candida</taxon>
    </lineage>
</organism>
<reference evidence="9 10" key="2">
    <citation type="journal article" date="2007" name="Genome Biol.">
        <title>Assembly of the Candida albicans genome into sixteen supercontigs aligned on the eight chromosomes.</title>
        <authorList>
            <person name="van het Hoog M."/>
            <person name="Rast T.J."/>
            <person name="Martchenko M."/>
            <person name="Grindle S."/>
            <person name="Dignard D."/>
            <person name="Hogues H."/>
            <person name="Cuomo C."/>
            <person name="Berriman M."/>
            <person name="Scherer S."/>
            <person name="Magee B.B."/>
            <person name="Whiteway M."/>
            <person name="Chibana H."/>
            <person name="Nantel A."/>
            <person name="Magee P.T."/>
        </authorList>
    </citation>
    <scope>GENOME REANNOTATION</scope>
    <source>
        <strain evidence="10">SC5314 / ATCC MYA-2876</strain>
    </source>
</reference>
<dbReference type="FunFam" id="1.10.287.1130:FF:000008">
    <property type="entry name" value="Cx9C motif-containing protein 4, mitochondrial"/>
    <property type="match status" value="1"/>
</dbReference>
<dbReference type="InParanoid" id="A0A1D8PHE3"/>
<dbReference type="CGD" id="CAL0000184059">
    <property type="gene designation" value="orf19.3577.1"/>
</dbReference>
<evidence type="ECO:0000256" key="2">
    <source>
        <dbReference type="ARBA" id="ARBA00009858"/>
    </source>
</evidence>
<feature type="disulfide bond" evidence="7">
    <location>
        <begin position="8"/>
        <end position="39"/>
    </location>
</feature>
<dbReference type="Pfam" id="PF08991">
    <property type="entry name" value="CMC4"/>
    <property type="match status" value="1"/>
</dbReference>
<dbReference type="RefSeq" id="XP_019330777.1">
    <property type="nucleotide sequence ID" value="XM_019475232.1"/>
</dbReference>
<dbReference type="VEuPathDB" id="FungiDB:C2_05480C_A"/>
<keyword evidence="4" id="KW-0677">Repeat</keyword>
<evidence type="ECO:0000256" key="7">
    <source>
        <dbReference type="PIRSR" id="PIRSR627179-50"/>
    </source>
</evidence>
<name>A0A1D8PHE3_CANAL</name>
<dbReference type="Gene3D" id="1.10.287.1130">
    <property type="entry name" value="CytochromE C oxidase copper chaperone"/>
    <property type="match status" value="1"/>
</dbReference>
<dbReference type="eggNOG" id="ENOG502S7M4">
    <property type="taxonomic scope" value="Eukaryota"/>
</dbReference>
<dbReference type="EMBL" id="CP017624">
    <property type="protein sequence ID" value="AOW27561.1"/>
    <property type="molecule type" value="Genomic_DNA"/>
</dbReference>
<comment type="subcellular location">
    <subcellularLocation>
        <location evidence="1">Mitochondrion intermembrane space</location>
    </subcellularLocation>
</comment>
<dbReference type="OMA" id="YQEEKCQ"/>
<proteinExistence type="inferred from homology"/>
<dbReference type="SUPFAM" id="SSF47072">
    <property type="entry name" value="Cysteine alpha-hairpin motif"/>
    <property type="match status" value="1"/>
</dbReference>
<comment type="similarity">
    <text evidence="2">Belongs to the CMC4 family.</text>
</comment>
<evidence type="ECO:0000313" key="9">
    <source>
        <dbReference type="EMBL" id="AOW27561.1"/>
    </source>
</evidence>
<dbReference type="PROSITE" id="PS51808">
    <property type="entry name" value="CHCH"/>
    <property type="match status" value="1"/>
</dbReference>
<evidence type="ECO:0000256" key="4">
    <source>
        <dbReference type="ARBA" id="ARBA00022737"/>
    </source>
</evidence>
<dbReference type="PANTHER" id="PTHR15590:SF0">
    <property type="entry name" value="CX9C MOTIF-CONTAINING PROTEIN 4"/>
    <property type="match status" value="1"/>
</dbReference>
<evidence type="ECO:0000256" key="6">
    <source>
        <dbReference type="ARBA" id="ARBA00023157"/>
    </source>
</evidence>
<reference evidence="9 10" key="3">
    <citation type="journal article" date="2013" name="Genome Biol.">
        <title>Assembly of a phased diploid Candida albicans genome facilitates allele-specific measurements and provides a simple model for repeat and indel structure.</title>
        <authorList>
            <person name="Muzzey D."/>
            <person name="Schwartz K."/>
            <person name="Weissman J.S."/>
            <person name="Sherlock G."/>
        </authorList>
    </citation>
    <scope>NUCLEOTIDE SEQUENCE [LARGE SCALE GENOMIC DNA]</scope>
    <source>
        <strain evidence="10">SC5314 / ATCC MYA-2876</strain>
    </source>
</reference>
<feature type="disulfide bond" evidence="7">
    <location>
        <begin position="40"/>
        <end position="56"/>
    </location>
</feature>
<dbReference type="KEGG" id="cal:CAALFM_C205480CA"/>
<dbReference type="FunCoup" id="A0A1D8PHE3">
    <property type="interactions" value="91"/>
</dbReference>
<dbReference type="InterPro" id="IPR027179">
    <property type="entry name" value="CMC4"/>
</dbReference>
<keyword evidence="6 7" id="KW-1015">Disulfide bond</keyword>
<dbReference type="OrthoDB" id="13601at2759"/>
<evidence type="ECO:0000313" key="10">
    <source>
        <dbReference type="Proteomes" id="UP000000559"/>
    </source>
</evidence>
<reference evidence="9 10" key="1">
    <citation type="journal article" date="2004" name="Proc. Natl. Acad. Sci. U.S.A.">
        <title>The diploid genome sequence of Candida albicans.</title>
        <authorList>
            <person name="Jones T."/>
            <person name="Federspiel N.A."/>
            <person name="Chibana H."/>
            <person name="Dungan J."/>
            <person name="Kalman S."/>
            <person name="Magee B.B."/>
            <person name="Newport G."/>
            <person name="Thorstenson Y.R."/>
            <person name="Agabian N."/>
            <person name="Magee P.T."/>
            <person name="Davis R.W."/>
            <person name="Scherer S."/>
        </authorList>
    </citation>
    <scope>NUCLEOTIDE SEQUENCE [LARGE SCALE GENOMIC DNA]</scope>
    <source>
        <strain evidence="10">SC5314 / ATCC MYA-2876</strain>
    </source>
</reference>
<sequence>MSEVNETCKPQACAIQNCLEKNGYNESRCTKCIDDLYKCCKEFYERQGPDASSVCCPKFKLLQLKLKQRSLGEIDAKVLETRRG</sequence>
<feature type="disulfide bond" evidence="7">
    <location>
        <begin position="18"/>
        <end position="29"/>
    </location>
</feature>
<dbReference type="Proteomes" id="UP000000559">
    <property type="component" value="Chromosome 2"/>
</dbReference>